<keyword evidence="4" id="KW-1185">Reference proteome</keyword>
<organism evidence="3 4">
    <name type="scientific">Prorocentrum cordatum</name>
    <dbReference type="NCBI Taxonomy" id="2364126"/>
    <lineage>
        <taxon>Eukaryota</taxon>
        <taxon>Sar</taxon>
        <taxon>Alveolata</taxon>
        <taxon>Dinophyceae</taxon>
        <taxon>Prorocentrales</taxon>
        <taxon>Prorocentraceae</taxon>
        <taxon>Prorocentrum</taxon>
    </lineage>
</organism>
<dbReference type="PANTHER" id="PTHR48081:SF8">
    <property type="entry name" value="ALPHA_BETA HYDROLASE FOLD-3 DOMAIN-CONTAINING PROTEIN-RELATED"/>
    <property type="match status" value="1"/>
</dbReference>
<dbReference type="InterPro" id="IPR050300">
    <property type="entry name" value="GDXG_lipolytic_enzyme"/>
</dbReference>
<feature type="domain" description="Alpha/beta hydrolase fold-3" evidence="2">
    <location>
        <begin position="173"/>
        <end position="387"/>
    </location>
</feature>
<keyword evidence="1" id="KW-0378">Hydrolase</keyword>
<evidence type="ECO:0000256" key="1">
    <source>
        <dbReference type="ARBA" id="ARBA00022801"/>
    </source>
</evidence>
<accession>A0ABN9STC7</accession>
<evidence type="ECO:0000313" key="4">
    <source>
        <dbReference type="Proteomes" id="UP001189429"/>
    </source>
</evidence>
<gene>
    <name evidence="3" type="ORF">PCOR1329_LOCUS32416</name>
</gene>
<reference evidence="3" key="1">
    <citation type="submission" date="2023-10" db="EMBL/GenBank/DDBJ databases">
        <authorList>
            <person name="Chen Y."/>
            <person name="Shah S."/>
            <person name="Dougan E. K."/>
            <person name="Thang M."/>
            <person name="Chan C."/>
        </authorList>
    </citation>
    <scope>NUCLEOTIDE SEQUENCE [LARGE SCALE GENOMIC DNA]</scope>
</reference>
<dbReference type="Proteomes" id="UP001189429">
    <property type="component" value="Unassembled WGS sequence"/>
</dbReference>
<dbReference type="InterPro" id="IPR013094">
    <property type="entry name" value="AB_hydrolase_3"/>
</dbReference>
<comment type="caution">
    <text evidence="3">The sequence shown here is derived from an EMBL/GenBank/DDBJ whole genome shotgun (WGS) entry which is preliminary data.</text>
</comment>
<dbReference type="InterPro" id="IPR029058">
    <property type="entry name" value="AB_hydrolase_fold"/>
</dbReference>
<dbReference type="Pfam" id="PF07859">
    <property type="entry name" value="Abhydrolase_3"/>
    <property type="match status" value="1"/>
</dbReference>
<sequence length="416" mass="44397">MFAGKTPTAKSPTNATLLGKPNQTLLECCGGATRPLSVEQTGTPEGMGDCGQGAGDISASHILPGKLGTPSMLLLSDPRMNTTILEHCKKDLLFGKWGVVGEPLPAPVWEGSPLLVKHMWYNLMERLASALTTVVMPEASAVDQFTEVISGADGNIITLFVAKPKVSEAVPGILHMHGGGMCYFSADDPLNRAWRIHLALRGFVTASVEFRNSSGRLGCHPFPAGLNDCMSALAWLSARRRQFGISKLILSGESGGGNLCIASALRAKREGRLSEFDGVFALCPFIAGPSVWRAKSNTSLQECDGYLLDAKNNTLFASMYDPELKHAGDPCAWPGLATDADLDGLPPHVISVNELDPLRDEGLAYCEKMKAAGVRAESRIVRGTPHAGELLCTGFEGGRCILEETTDAMMHFAQSL</sequence>
<protein>
    <recommendedName>
        <fullName evidence="2">Alpha/beta hydrolase fold-3 domain-containing protein</fullName>
    </recommendedName>
</protein>
<evidence type="ECO:0000313" key="3">
    <source>
        <dbReference type="EMBL" id="CAK0835645.1"/>
    </source>
</evidence>
<evidence type="ECO:0000259" key="2">
    <source>
        <dbReference type="Pfam" id="PF07859"/>
    </source>
</evidence>
<name>A0ABN9STC7_9DINO</name>
<dbReference type="Gene3D" id="3.40.50.1820">
    <property type="entry name" value="alpha/beta hydrolase"/>
    <property type="match status" value="1"/>
</dbReference>
<dbReference type="PANTHER" id="PTHR48081">
    <property type="entry name" value="AB HYDROLASE SUPERFAMILY PROTEIN C4A8.06C"/>
    <property type="match status" value="1"/>
</dbReference>
<dbReference type="EMBL" id="CAUYUJ010013136">
    <property type="protein sequence ID" value="CAK0835645.1"/>
    <property type="molecule type" value="Genomic_DNA"/>
</dbReference>
<dbReference type="SUPFAM" id="SSF53474">
    <property type="entry name" value="alpha/beta-Hydrolases"/>
    <property type="match status" value="1"/>
</dbReference>
<proteinExistence type="predicted"/>